<accession>A0A4R2U099</accession>
<evidence type="ECO:0000256" key="14">
    <source>
        <dbReference type="HAMAP-Rule" id="MF_00138"/>
    </source>
</evidence>
<comment type="cofactor">
    <cofactor evidence="2">
        <name>Mg(2+)</name>
        <dbReference type="ChEBI" id="CHEBI:18420"/>
    </cofactor>
</comment>
<comment type="pathway">
    <text evidence="3 14">Purine metabolism; IMP biosynthesis via de novo pathway; N(1)-(5-phospho-D-ribosyl)glycinamide from 5-phospho-alpha-D-ribose 1-diphosphate: step 2/2.</text>
</comment>
<dbReference type="Gene3D" id="3.90.600.10">
    <property type="entry name" value="Phosphoribosylglycinamide synthetase, C-terminal domain"/>
    <property type="match status" value="1"/>
</dbReference>
<dbReference type="InterPro" id="IPR020559">
    <property type="entry name" value="PRibGlycinamide_synth_CS"/>
</dbReference>
<evidence type="ECO:0000256" key="5">
    <source>
        <dbReference type="ARBA" id="ARBA00022598"/>
    </source>
</evidence>
<dbReference type="FunFam" id="3.30.470.20:FF:000018">
    <property type="entry name" value="Trifunctional purine biosynthetic protein adenosine-3"/>
    <property type="match status" value="1"/>
</dbReference>
<dbReference type="GO" id="GO:0009113">
    <property type="term" value="P:purine nucleobase biosynthetic process"/>
    <property type="evidence" value="ECO:0007669"/>
    <property type="project" value="InterPro"/>
</dbReference>
<dbReference type="Pfam" id="PF02844">
    <property type="entry name" value="GARS_N"/>
    <property type="match status" value="1"/>
</dbReference>
<dbReference type="GO" id="GO:0005524">
    <property type="term" value="F:ATP binding"/>
    <property type="evidence" value="ECO:0007669"/>
    <property type="project" value="UniProtKB-UniRule"/>
</dbReference>
<dbReference type="Gene3D" id="3.40.50.20">
    <property type="match status" value="1"/>
</dbReference>
<feature type="domain" description="ATP-grasp" evidence="16">
    <location>
        <begin position="107"/>
        <end position="313"/>
    </location>
</feature>
<keyword evidence="6" id="KW-0479">Metal-binding</keyword>
<gene>
    <name evidence="14" type="primary">purD</name>
    <name evidence="17" type="ORF">EDD79_100929</name>
</gene>
<dbReference type="InterPro" id="IPR013815">
    <property type="entry name" value="ATP_grasp_subdomain_1"/>
</dbReference>
<evidence type="ECO:0000256" key="2">
    <source>
        <dbReference type="ARBA" id="ARBA00001946"/>
    </source>
</evidence>
<dbReference type="SUPFAM" id="SSF56059">
    <property type="entry name" value="Glutathione synthetase ATP-binding domain-like"/>
    <property type="match status" value="1"/>
</dbReference>
<dbReference type="SUPFAM" id="SSF52440">
    <property type="entry name" value="PreATP-grasp domain"/>
    <property type="match status" value="1"/>
</dbReference>
<dbReference type="InterPro" id="IPR020561">
    <property type="entry name" value="PRibGlycinamid_synth_ATP-grasp"/>
</dbReference>
<sequence length="417" mass="46021">MKVLVIGSGGREHTLVWKLSQSPLVTEIFCAPGNPGIANLAKCVDIEVENIEKLVEFSREMKIEFAIVGPEAPLVLGIVDAFRKVGIKIIGPSKHAARLEGSKSFSKDFMMKYGISTAKYNEVDNYDEAIKVLENYSYPVVIKADGLASGKGVLICENREEAINGLTDILKTKVFGSAGDKVVIEEFLEGIETSILCFVDGKTIVPMVSCQDHKRIFDGDKGPNTGGMGTYSPNYVYTEEISKIVDEDILKPTLKGIQEENMDYRGILFIGLMITKECPKVLEYNCRFGDPETQVVLPRLDSDLVEIFLAMLDYKLSEMNIKWNDKAAVCVVLASGGYPGDYEKGIPIYGLENKIDNAIVFHSGTKMLDGEIVTNGGRVLGVTAWGDDIETARKNAYYNVEKINFVGKTYRTDIATR</sequence>
<evidence type="ECO:0000256" key="6">
    <source>
        <dbReference type="ARBA" id="ARBA00022723"/>
    </source>
</evidence>
<dbReference type="PANTHER" id="PTHR43472:SF1">
    <property type="entry name" value="PHOSPHORIBOSYLAMINE--GLYCINE LIGASE, CHLOROPLASTIC"/>
    <property type="match status" value="1"/>
</dbReference>
<dbReference type="PANTHER" id="PTHR43472">
    <property type="entry name" value="PHOSPHORIBOSYLAMINE--GLYCINE LIGASE"/>
    <property type="match status" value="1"/>
</dbReference>
<evidence type="ECO:0000259" key="16">
    <source>
        <dbReference type="PROSITE" id="PS50975"/>
    </source>
</evidence>
<evidence type="ECO:0000256" key="11">
    <source>
        <dbReference type="ARBA" id="ARBA00038345"/>
    </source>
</evidence>
<dbReference type="AlphaFoldDB" id="A0A4R2U099"/>
<evidence type="ECO:0000256" key="4">
    <source>
        <dbReference type="ARBA" id="ARBA00013255"/>
    </source>
</evidence>
<evidence type="ECO:0000256" key="15">
    <source>
        <dbReference type="PROSITE-ProRule" id="PRU00409"/>
    </source>
</evidence>
<dbReference type="SMART" id="SM01210">
    <property type="entry name" value="GARS_C"/>
    <property type="match status" value="1"/>
</dbReference>
<dbReference type="UniPathway" id="UPA00074">
    <property type="reaction ID" value="UER00125"/>
</dbReference>
<evidence type="ECO:0000256" key="13">
    <source>
        <dbReference type="ARBA" id="ARBA00042864"/>
    </source>
</evidence>
<dbReference type="InterPro" id="IPR020562">
    <property type="entry name" value="PRibGlycinamide_synth_N"/>
</dbReference>
<dbReference type="FunFam" id="3.90.600.10:FF:000001">
    <property type="entry name" value="Trifunctional purine biosynthetic protein adenosine-3"/>
    <property type="match status" value="1"/>
</dbReference>
<evidence type="ECO:0000256" key="1">
    <source>
        <dbReference type="ARBA" id="ARBA00001936"/>
    </source>
</evidence>
<keyword evidence="10" id="KW-0464">Manganese</keyword>
<dbReference type="EMBL" id="SLYC01000009">
    <property type="protein sequence ID" value="TCQ03449.1"/>
    <property type="molecule type" value="Genomic_DNA"/>
</dbReference>
<keyword evidence="9 15" id="KW-0067">ATP-binding</keyword>
<dbReference type="OrthoDB" id="9807240at2"/>
<comment type="cofactor">
    <cofactor evidence="1">
        <name>Mn(2+)</name>
        <dbReference type="ChEBI" id="CHEBI:29035"/>
    </cofactor>
</comment>
<evidence type="ECO:0000313" key="18">
    <source>
        <dbReference type="Proteomes" id="UP000295504"/>
    </source>
</evidence>
<evidence type="ECO:0000256" key="10">
    <source>
        <dbReference type="ARBA" id="ARBA00023211"/>
    </source>
</evidence>
<dbReference type="GO" id="GO:0046872">
    <property type="term" value="F:metal ion binding"/>
    <property type="evidence" value="ECO:0007669"/>
    <property type="project" value="UniProtKB-KW"/>
</dbReference>
<evidence type="ECO:0000256" key="7">
    <source>
        <dbReference type="ARBA" id="ARBA00022741"/>
    </source>
</evidence>
<dbReference type="RefSeq" id="WP_132847997.1">
    <property type="nucleotide sequence ID" value="NZ_CP058648.1"/>
</dbReference>
<dbReference type="PROSITE" id="PS00184">
    <property type="entry name" value="GARS"/>
    <property type="match status" value="1"/>
</dbReference>
<evidence type="ECO:0000313" key="17">
    <source>
        <dbReference type="EMBL" id="TCQ03449.1"/>
    </source>
</evidence>
<comment type="caution">
    <text evidence="17">The sequence shown here is derived from an EMBL/GenBank/DDBJ whole genome shotgun (WGS) entry which is preliminary data.</text>
</comment>
<dbReference type="Gene3D" id="3.30.470.20">
    <property type="entry name" value="ATP-grasp fold, B domain"/>
    <property type="match status" value="1"/>
</dbReference>
<name>A0A4R2U099_9FIRM</name>
<proteinExistence type="inferred from homology"/>
<organism evidence="17 18">
    <name type="scientific">Serpentinicella alkaliphila</name>
    <dbReference type="NCBI Taxonomy" id="1734049"/>
    <lineage>
        <taxon>Bacteria</taxon>
        <taxon>Bacillati</taxon>
        <taxon>Bacillota</taxon>
        <taxon>Clostridia</taxon>
        <taxon>Peptostreptococcales</taxon>
        <taxon>Natronincolaceae</taxon>
        <taxon>Serpentinicella</taxon>
    </lineage>
</organism>
<evidence type="ECO:0000256" key="12">
    <source>
        <dbReference type="ARBA" id="ARBA00042242"/>
    </source>
</evidence>
<dbReference type="HAMAP" id="MF_00138">
    <property type="entry name" value="GARS"/>
    <property type="match status" value="1"/>
</dbReference>
<dbReference type="InterPro" id="IPR016185">
    <property type="entry name" value="PreATP-grasp_dom_sf"/>
</dbReference>
<dbReference type="Gene3D" id="3.30.1490.20">
    <property type="entry name" value="ATP-grasp fold, A domain"/>
    <property type="match status" value="1"/>
</dbReference>
<dbReference type="FunFam" id="3.40.50.20:FF:000006">
    <property type="entry name" value="Phosphoribosylamine--glycine ligase, chloroplastic"/>
    <property type="match status" value="1"/>
</dbReference>
<keyword evidence="18" id="KW-1185">Reference proteome</keyword>
<dbReference type="NCBIfam" id="TIGR00877">
    <property type="entry name" value="purD"/>
    <property type="match status" value="1"/>
</dbReference>
<dbReference type="InterPro" id="IPR011054">
    <property type="entry name" value="Rudment_hybrid_motif"/>
</dbReference>
<dbReference type="PROSITE" id="PS50975">
    <property type="entry name" value="ATP_GRASP"/>
    <property type="match status" value="1"/>
</dbReference>
<dbReference type="Pfam" id="PF02843">
    <property type="entry name" value="GARS_C"/>
    <property type="match status" value="1"/>
</dbReference>
<comment type="catalytic activity">
    <reaction evidence="14">
        <text>5-phospho-beta-D-ribosylamine + glycine + ATP = N(1)-(5-phospho-beta-D-ribosyl)glycinamide + ADP + phosphate + H(+)</text>
        <dbReference type="Rhea" id="RHEA:17453"/>
        <dbReference type="ChEBI" id="CHEBI:15378"/>
        <dbReference type="ChEBI" id="CHEBI:30616"/>
        <dbReference type="ChEBI" id="CHEBI:43474"/>
        <dbReference type="ChEBI" id="CHEBI:57305"/>
        <dbReference type="ChEBI" id="CHEBI:58681"/>
        <dbReference type="ChEBI" id="CHEBI:143788"/>
        <dbReference type="ChEBI" id="CHEBI:456216"/>
        <dbReference type="EC" id="6.3.4.13"/>
    </reaction>
</comment>
<dbReference type="Pfam" id="PF01071">
    <property type="entry name" value="GARS_A"/>
    <property type="match status" value="1"/>
</dbReference>
<evidence type="ECO:0000256" key="9">
    <source>
        <dbReference type="ARBA" id="ARBA00022840"/>
    </source>
</evidence>
<dbReference type="InterPro" id="IPR000115">
    <property type="entry name" value="PRibGlycinamide_synth"/>
</dbReference>
<dbReference type="InterPro" id="IPR011761">
    <property type="entry name" value="ATP-grasp"/>
</dbReference>
<dbReference type="SUPFAM" id="SSF51246">
    <property type="entry name" value="Rudiment single hybrid motif"/>
    <property type="match status" value="1"/>
</dbReference>
<keyword evidence="5 14" id="KW-0436">Ligase</keyword>
<dbReference type="SMART" id="SM01209">
    <property type="entry name" value="GARS_A"/>
    <property type="match status" value="1"/>
</dbReference>
<dbReference type="EC" id="6.3.4.13" evidence="4 14"/>
<comment type="similarity">
    <text evidence="11 14">Belongs to the GARS family.</text>
</comment>
<evidence type="ECO:0000256" key="3">
    <source>
        <dbReference type="ARBA" id="ARBA00005174"/>
    </source>
</evidence>
<dbReference type="GO" id="GO:0004637">
    <property type="term" value="F:phosphoribosylamine-glycine ligase activity"/>
    <property type="evidence" value="ECO:0007669"/>
    <property type="project" value="UniProtKB-UniRule"/>
</dbReference>
<reference evidence="17 18" key="1">
    <citation type="submission" date="2019-03" db="EMBL/GenBank/DDBJ databases">
        <title>Genomic Encyclopedia of Type Strains, Phase IV (KMG-IV): sequencing the most valuable type-strain genomes for metagenomic binning, comparative biology and taxonomic classification.</title>
        <authorList>
            <person name="Goeker M."/>
        </authorList>
    </citation>
    <scope>NUCLEOTIDE SEQUENCE [LARGE SCALE GENOMIC DNA]</scope>
    <source>
        <strain evidence="17 18">DSM 100013</strain>
    </source>
</reference>
<keyword evidence="8 14" id="KW-0658">Purine biosynthesis</keyword>
<dbReference type="GO" id="GO:0006189">
    <property type="term" value="P:'de novo' IMP biosynthetic process"/>
    <property type="evidence" value="ECO:0007669"/>
    <property type="project" value="UniProtKB-UniRule"/>
</dbReference>
<keyword evidence="7 15" id="KW-0547">Nucleotide-binding</keyword>
<evidence type="ECO:0000256" key="8">
    <source>
        <dbReference type="ARBA" id="ARBA00022755"/>
    </source>
</evidence>
<dbReference type="InterPro" id="IPR020560">
    <property type="entry name" value="PRibGlycinamide_synth_C-dom"/>
</dbReference>
<protein>
    <recommendedName>
        <fullName evidence="4 14">Phosphoribosylamine--glycine ligase</fullName>
        <ecNumber evidence="4 14">6.3.4.13</ecNumber>
    </recommendedName>
    <alternativeName>
        <fullName evidence="14">GARS</fullName>
    </alternativeName>
    <alternativeName>
        <fullName evidence="12 14">Glycinamide ribonucleotide synthetase</fullName>
    </alternativeName>
    <alternativeName>
        <fullName evidence="13 14">Phosphoribosylglycinamide synthetase</fullName>
    </alternativeName>
</protein>
<dbReference type="Proteomes" id="UP000295504">
    <property type="component" value="Unassembled WGS sequence"/>
</dbReference>
<dbReference type="InterPro" id="IPR037123">
    <property type="entry name" value="PRibGlycinamide_synth_C_sf"/>
</dbReference>